<evidence type="ECO:0000256" key="2">
    <source>
        <dbReference type="PIRSR" id="PIRSR600101-1"/>
    </source>
</evidence>
<evidence type="ECO:0000313" key="5">
    <source>
        <dbReference type="Proteomes" id="UP000515158"/>
    </source>
</evidence>
<keyword evidence="4" id="KW-0812">Transmembrane</keyword>
<dbReference type="PRINTS" id="PR01210">
    <property type="entry name" value="GGTRANSPTASE"/>
</dbReference>
<name>A0A6P8YZ49_THRPL</name>
<feature type="binding site" evidence="3">
    <location>
        <position position="165"/>
    </location>
    <ligand>
        <name>L-glutamate</name>
        <dbReference type="ChEBI" id="CHEBI:29985"/>
    </ligand>
</feature>
<feature type="binding site" evidence="3">
    <location>
        <begin position="511"/>
        <end position="512"/>
    </location>
    <ligand>
        <name>L-glutamate</name>
        <dbReference type="ChEBI" id="CHEBI:29985"/>
    </ligand>
</feature>
<dbReference type="FunCoup" id="A0A6P8YZ49">
    <property type="interactions" value="100"/>
</dbReference>
<reference evidence="6" key="1">
    <citation type="submission" date="2025-08" db="UniProtKB">
        <authorList>
            <consortium name="RefSeq"/>
        </authorList>
    </citation>
    <scope>IDENTIFICATION</scope>
    <source>
        <tissue evidence="6">Total insect</tissue>
    </source>
</reference>
<keyword evidence="1" id="KW-0800">Toxin</keyword>
<feature type="active site" description="Nucleophile" evidence="2">
    <location>
        <position position="441"/>
    </location>
</feature>
<sequence length="629" mass="68210">MSHKNGVFDTGPAADSRPASNRGYHLVGLPYSTWGDFKRRYVVLVLLLAVVGLGVLVGFTVRYVTQVAYPSSGPVQLVPPNPEVPQLPSASVGHVFKRGAVCADGAPCSLVGRDILERNGSAVDATIAALFCNGIVNGQSMGLGGGFQMVIYSAKDKKAQVLDAREAAPLASKPGMFKNQKEAQVGPKAACVPGELRGYWAAHQKYGRLKWADLIAPSIKICRNGYSMTMHQYYALSRNELIKRDPTLRDIFVDPNTGDFRRAGTLVKLDKLCDTLEIIAREGGDSLYNGSLSNIFARDLKDIGSIITKKDLEIYQPRWRDPVSVELQGGIQFHSVPPPGSGALVAFILSILDGYGFNSNSVADVPSTVTTFHRMTEAFKNAFGFRTKLGDSDFVDVRRDIELLTSRRYADEIRRNTKDNETSNQPEKYGGVFFNPPDAGTAHISVLSEEGDAVSVTSTLDIYFGAGVTSPDTGITLSSGMDDFSWPDFPNYFDLPGSPANAIAPQKRPLSSMSPSILVDRNGDVRLVVGASGGTKIPTSVVNVVVRHLWLGETIKEAIDASRIHHQLFPMEVAYEFGILDQVVKGLEQLGHKTARYRGAGSVVCAISKFNKTITANADFRKGGEVYGY</sequence>
<dbReference type="Proteomes" id="UP000515158">
    <property type="component" value="Unplaced"/>
</dbReference>
<keyword evidence="5" id="KW-1185">Reference proteome</keyword>
<dbReference type="SUPFAM" id="SSF56235">
    <property type="entry name" value="N-terminal nucleophile aminohydrolases (Ntn hydrolases)"/>
    <property type="match status" value="1"/>
</dbReference>
<proteinExistence type="predicted"/>
<dbReference type="KEGG" id="tpal:117644315"/>
<accession>A0A6P8YZ49</accession>
<dbReference type="PANTHER" id="PTHR11686">
    <property type="entry name" value="GAMMA GLUTAMYL TRANSPEPTIDASE"/>
    <property type="match status" value="1"/>
</dbReference>
<keyword evidence="4" id="KW-1133">Transmembrane helix</keyword>
<dbReference type="InterPro" id="IPR000101">
    <property type="entry name" value="GGT_peptidase"/>
</dbReference>
<dbReference type="GO" id="GO:0006751">
    <property type="term" value="P:glutathione catabolic process"/>
    <property type="evidence" value="ECO:0007669"/>
    <property type="project" value="InterPro"/>
</dbReference>
<dbReference type="FunFam" id="3.60.20.40:FF:000001">
    <property type="entry name" value="Gamma-glutamyltranspeptidase 1"/>
    <property type="match status" value="1"/>
</dbReference>
<feature type="binding site" evidence="3">
    <location>
        <position position="534"/>
    </location>
    <ligand>
        <name>L-glutamate</name>
        <dbReference type="ChEBI" id="CHEBI:29985"/>
    </ligand>
</feature>
<dbReference type="Gene3D" id="1.10.246.130">
    <property type="match status" value="1"/>
</dbReference>
<dbReference type="FunFam" id="1.10.246.130:FF:000001">
    <property type="entry name" value="Gamma-glutamyltransferase 5 isoform 1"/>
    <property type="match status" value="1"/>
</dbReference>
<feature type="binding site" evidence="3">
    <location>
        <position position="483"/>
    </location>
    <ligand>
        <name>L-glutamate</name>
        <dbReference type="ChEBI" id="CHEBI:29985"/>
    </ligand>
</feature>
<dbReference type="GO" id="GO:0005886">
    <property type="term" value="C:plasma membrane"/>
    <property type="evidence" value="ECO:0007669"/>
    <property type="project" value="TreeGrafter"/>
</dbReference>
<dbReference type="PANTHER" id="PTHR11686:SF9">
    <property type="entry name" value="RE13973P"/>
    <property type="match status" value="1"/>
</dbReference>
<dbReference type="RefSeq" id="XP_034239547.1">
    <property type="nucleotide sequence ID" value="XM_034383656.1"/>
</dbReference>
<dbReference type="InterPro" id="IPR029055">
    <property type="entry name" value="Ntn_hydrolases_N"/>
</dbReference>
<dbReference type="InterPro" id="IPR043138">
    <property type="entry name" value="GGT_lsub"/>
</dbReference>
<dbReference type="GeneID" id="117644315"/>
<feature type="transmembrane region" description="Helical" evidence="4">
    <location>
        <begin position="41"/>
        <end position="64"/>
    </location>
</feature>
<organism evidence="6">
    <name type="scientific">Thrips palmi</name>
    <name type="common">Melon thrips</name>
    <dbReference type="NCBI Taxonomy" id="161013"/>
    <lineage>
        <taxon>Eukaryota</taxon>
        <taxon>Metazoa</taxon>
        <taxon>Ecdysozoa</taxon>
        <taxon>Arthropoda</taxon>
        <taxon>Hexapoda</taxon>
        <taxon>Insecta</taxon>
        <taxon>Pterygota</taxon>
        <taxon>Neoptera</taxon>
        <taxon>Paraneoptera</taxon>
        <taxon>Thysanoptera</taxon>
        <taxon>Terebrantia</taxon>
        <taxon>Thripoidea</taxon>
        <taxon>Thripidae</taxon>
        <taxon>Thrips</taxon>
    </lineage>
</organism>
<evidence type="ECO:0000313" key="6">
    <source>
        <dbReference type="RefSeq" id="XP_034239547.1"/>
    </source>
</evidence>
<protein>
    <submittedName>
        <fullName evidence="6">Scoloptoxin SSD14-like isoform X1</fullName>
    </submittedName>
</protein>
<dbReference type="OrthoDB" id="1081007at2759"/>
<keyword evidence="1" id="KW-1199">Hemostasis impairing toxin</keyword>
<evidence type="ECO:0000256" key="1">
    <source>
        <dbReference type="ARBA" id="ARBA00084097"/>
    </source>
</evidence>
<gene>
    <name evidence="6" type="primary">LOC117644315</name>
</gene>
<dbReference type="AlphaFoldDB" id="A0A6P8YZ49"/>
<evidence type="ECO:0000256" key="4">
    <source>
        <dbReference type="SAM" id="Phobius"/>
    </source>
</evidence>
<dbReference type="NCBIfam" id="TIGR00066">
    <property type="entry name" value="g_glut_trans"/>
    <property type="match status" value="1"/>
</dbReference>
<dbReference type="Gene3D" id="3.60.20.40">
    <property type="match status" value="1"/>
</dbReference>
<keyword evidence="1" id="KW-1202">Platelet aggregation activating toxin</keyword>
<dbReference type="InParanoid" id="A0A6P8YZ49"/>
<dbReference type="GO" id="GO:0036374">
    <property type="term" value="F:glutathione hydrolase activity"/>
    <property type="evidence" value="ECO:0007669"/>
    <property type="project" value="InterPro"/>
</dbReference>
<dbReference type="InterPro" id="IPR043137">
    <property type="entry name" value="GGT_ssub_C"/>
</dbReference>
<evidence type="ECO:0000256" key="3">
    <source>
        <dbReference type="PIRSR" id="PIRSR600101-2"/>
    </source>
</evidence>
<keyword evidence="4" id="KW-0472">Membrane</keyword>
<dbReference type="Pfam" id="PF01019">
    <property type="entry name" value="G_glu_transpept"/>
    <property type="match status" value="1"/>
</dbReference>